<evidence type="ECO:0000313" key="3">
    <source>
        <dbReference type="Proteomes" id="UP001431776"/>
    </source>
</evidence>
<dbReference type="SUPFAM" id="SSF51182">
    <property type="entry name" value="RmlC-like cupins"/>
    <property type="match status" value="1"/>
</dbReference>
<proteinExistence type="predicted"/>
<dbReference type="EMBL" id="JASCXX010000006">
    <property type="protein sequence ID" value="MDI6448749.1"/>
    <property type="molecule type" value="Genomic_DNA"/>
</dbReference>
<dbReference type="PANTHER" id="PTHR40112:SF1">
    <property type="entry name" value="H2HPP ISOMERASE"/>
    <property type="match status" value="1"/>
</dbReference>
<gene>
    <name evidence="2" type="ORF">QJ522_06805</name>
</gene>
<dbReference type="InterPro" id="IPR011051">
    <property type="entry name" value="RmlC_Cupin_sf"/>
</dbReference>
<dbReference type="Gene3D" id="2.60.120.10">
    <property type="entry name" value="Jelly Rolls"/>
    <property type="match status" value="1"/>
</dbReference>
<name>A0AAW6TZ97_9BACT</name>
<comment type="caution">
    <text evidence="2">The sequence shown here is derived from an EMBL/GenBank/DDBJ whole genome shotgun (WGS) entry which is preliminary data.</text>
</comment>
<dbReference type="RefSeq" id="WP_349244158.1">
    <property type="nucleotide sequence ID" value="NZ_JASCXX010000006.1"/>
</dbReference>
<dbReference type="Pfam" id="PF07883">
    <property type="entry name" value="Cupin_2"/>
    <property type="match status" value="1"/>
</dbReference>
<accession>A0AAW6TZ97</accession>
<dbReference type="InterPro" id="IPR052535">
    <property type="entry name" value="Bacilysin_H2HPP_isomerase"/>
</dbReference>
<dbReference type="Proteomes" id="UP001431776">
    <property type="component" value="Unassembled WGS sequence"/>
</dbReference>
<organism evidence="2 3">
    <name type="scientific">Anaerobaca lacustris</name>
    <dbReference type="NCBI Taxonomy" id="3044600"/>
    <lineage>
        <taxon>Bacteria</taxon>
        <taxon>Pseudomonadati</taxon>
        <taxon>Planctomycetota</taxon>
        <taxon>Phycisphaerae</taxon>
        <taxon>Sedimentisphaerales</taxon>
        <taxon>Anaerobacaceae</taxon>
        <taxon>Anaerobaca</taxon>
    </lineage>
</organism>
<dbReference type="CDD" id="cd02238">
    <property type="entry name" value="cupin_KdgF"/>
    <property type="match status" value="1"/>
</dbReference>
<sequence>MFAHASEEGYATPLEGIRQKTLTYGAKTLMTEFRLQARRILPLHRHPYEQTGYLVCGRLRLTIGQQQHDTGPGDSWCIAPDVIHGAEVIEDSVAIEVFAPPREDYLPRPNR</sequence>
<dbReference type="PANTHER" id="PTHR40112">
    <property type="entry name" value="H2HPP ISOMERASE"/>
    <property type="match status" value="1"/>
</dbReference>
<feature type="domain" description="Cupin type-2" evidence="1">
    <location>
        <begin position="33"/>
        <end position="92"/>
    </location>
</feature>
<dbReference type="AlphaFoldDB" id="A0AAW6TZ97"/>
<protein>
    <submittedName>
        <fullName evidence="2">Cupin domain-containing protein</fullName>
    </submittedName>
</protein>
<reference evidence="2" key="1">
    <citation type="submission" date="2023-05" db="EMBL/GenBank/DDBJ databases">
        <title>Anaerotaeda fermentans gen. nov., sp. nov., a novel anaerobic planctomycete of the new family within the order Sedimentisphaerales isolated from Taman Peninsula, Russia.</title>
        <authorList>
            <person name="Khomyakova M.A."/>
            <person name="Merkel A.Y."/>
            <person name="Slobodkin A.I."/>
        </authorList>
    </citation>
    <scope>NUCLEOTIDE SEQUENCE</scope>
    <source>
        <strain evidence="2">M17dextr</strain>
    </source>
</reference>
<dbReference type="InterPro" id="IPR014710">
    <property type="entry name" value="RmlC-like_jellyroll"/>
</dbReference>
<evidence type="ECO:0000313" key="2">
    <source>
        <dbReference type="EMBL" id="MDI6448749.1"/>
    </source>
</evidence>
<dbReference type="InterPro" id="IPR013096">
    <property type="entry name" value="Cupin_2"/>
</dbReference>
<keyword evidence="3" id="KW-1185">Reference proteome</keyword>
<evidence type="ECO:0000259" key="1">
    <source>
        <dbReference type="Pfam" id="PF07883"/>
    </source>
</evidence>